<keyword evidence="2" id="KW-1185">Reference proteome</keyword>
<dbReference type="EMBL" id="BGZK01000528">
    <property type="protein sequence ID" value="GBP48651.1"/>
    <property type="molecule type" value="Genomic_DNA"/>
</dbReference>
<gene>
    <name evidence="1" type="ORF">EVAR_103016_1</name>
</gene>
<dbReference type="PANTHER" id="PTHR47331">
    <property type="entry name" value="PHD-TYPE DOMAIN-CONTAINING PROTEIN"/>
    <property type="match status" value="1"/>
</dbReference>
<dbReference type="OrthoDB" id="6434680at2759"/>
<evidence type="ECO:0000313" key="2">
    <source>
        <dbReference type="Proteomes" id="UP000299102"/>
    </source>
</evidence>
<proteinExistence type="predicted"/>
<dbReference type="STRING" id="151549.A0A4C1WC55"/>
<dbReference type="AlphaFoldDB" id="A0A4C1WC55"/>
<dbReference type="Proteomes" id="UP000299102">
    <property type="component" value="Unassembled WGS sequence"/>
</dbReference>
<comment type="caution">
    <text evidence="1">The sequence shown here is derived from an EMBL/GenBank/DDBJ whole genome shotgun (WGS) entry which is preliminary data.</text>
</comment>
<evidence type="ECO:0000313" key="1">
    <source>
        <dbReference type="EMBL" id="GBP48651.1"/>
    </source>
</evidence>
<sequence length="148" mass="16582">MLPLLDSNSLRLPSGQLETCLPWKASTNKYTSKRLWYLPHFAITHPQKKKVRLVFYAAARTNGRCLNDALLMGPDLIQSLLGVLVLFRQGRVAVSADTKEMFLRLGGDTNIEKTIGLQWDFKNDALGFSLGPRNTPTEIMKPSLPPTK</sequence>
<reference evidence="1 2" key="1">
    <citation type="journal article" date="2019" name="Commun. Biol.">
        <title>The bagworm genome reveals a unique fibroin gene that provides high tensile strength.</title>
        <authorList>
            <person name="Kono N."/>
            <person name="Nakamura H."/>
            <person name="Ohtoshi R."/>
            <person name="Tomita M."/>
            <person name="Numata K."/>
            <person name="Arakawa K."/>
        </authorList>
    </citation>
    <scope>NUCLEOTIDE SEQUENCE [LARGE SCALE GENOMIC DNA]</scope>
</reference>
<accession>A0A4C1WC55</accession>
<name>A0A4C1WC55_EUMVA</name>
<organism evidence="1 2">
    <name type="scientific">Eumeta variegata</name>
    <name type="common">Bagworm moth</name>
    <name type="synonym">Eumeta japonica</name>
    <dbReference type="NCBI Taxonomy" id="151549"/>
    <lineage>
        <taxon>Eukaryota</taxon>
        <taxon>Metazoa</taxon>
        <taxon>Ecdysozoa</taxon>
        <taxon>Arthropoda</taxon>
        <taxon>Hexapoda</taxon>
        <taxon>Insecta</taxon>
        <taxon>Pterygota</taxon>
        <taxon>Neoptera</taxon>
        <taxon>Endopterygota</taxon>
        <taxon>Lepidoptera</taxon>
        <taxon>Glossata</taxon>
        <taxon>Ditrysia</taxon>
        <taxon>Tineoidea</taxon>
        <taxon>Psychidae</taxon>
        <taxon>Oiketicinae</taxon>
        <taxon>Eumeta</taxon>
    </lineage>
</organism>
<protein>
    <submittedName>
        <fullName evidence="1">Uncharacterized protein</fullName>
    </submittedName>
</protein>